<dbReference type="EMBL" id="JAKNCT010000007">
    <property type="protein sequence ID" value="MCG5031101.1"/>
    <property type="molecule type" value="Genomic_DNA"/>
</dbReference>
<dbReference type="Gene3D" id="3.20.20.10">
    <property type="entry name" value="Alanine racemase"/>
    <property type="match status" value="1"/>
</dbReference>
<evidence type="ECO:0000256" key="7">
    <source>
        <dbReference type="RuleBase" id="RU003738"/>
    </source>
</evidence>
<feature type="binding site" evidence="5">
    <location>
        <position position="387"/>
    </location>
    <ligand>
        <name>pyridoxal 5'-phosphate</name>
        <dbReference type="ChEBI" id="CHEBI:597326"/>
    </ligand>
</feature>
<dbReference type="PANTHER" id="PTHR43727">
    <property type="entry name" value="DIAMINOPIMELATE DECARBOXYLASE"/>
    <property type="match status" value="1"/>
</dbReference>
<dbReference type="RefSeq" id="WP_237978771.1">
    <property type="nucleotide sequence ID" value="NZ_JAKNCT010000007.1"/>
</dbReference>
<evidence type="ECO:0000313" key="10">
    <source>
        <dbReference type="Proteomes" id="UP001297600"/>
    </source>
</evidence>
<proteinExistence type="inferred from homology"/>
<dbReference type="SUPFAM" id="SSF50621">
    <property type="entry name" value="Alanine racemase C-terminal domain-like"/>
    <property type="match status" value="1"/>
</dbReference>
<comment type="caution">
    <text evidence="9">The sequence shown here is derived from an EMBL/GenBank/DDBJ whole genome shotgun (WGS) entry which is preliminary data.</text>
</comment>
<feature type="binding site" evidence="5">
    <location>
        <position position="360"/>
    </location>
    <ligand>
        <name>substrate</name>
    </ligand>
</feature>
<dbReference type="InterPro" id="IPR022644">
    <property type="entry name" value="De-COase2_N"/>
</dbReference>
<feature type="binding site" evidence="5">
    <location>
        <position position="329"/>
    </location>
    <ligand>
        <name>substrate</name>
    </ligand>
</feature>
<gene>
    <name evidence="5 9" type="primary">lysA</name>
    <name evidence="9" type="ORF">MAF45_06535</name>
</gene>
<dbReference type="PRINTS" id="PR01179">
    <property type="entry name" value="ODADCRBXLASE"/>
</dbReference>
<organism evidence="9 10">
    <name type="scientific">Mesosutterella porci</name>
    <dbReference type="NCBI Taxonomy" id="2915351"/>
    <lineage>
        <taxon>Bacteria</taxon>
        <taxon>Pseudomonadati</taxon>
        <taxon>Pseudomonadota</taxon>
        <taxon>Betaproteobacteria</taxon>
        <taxon>Burkholderiales</taxon>
        <taxon>Sutterellaceae</taxon>
        <taxon>Mesosutterella</taxon>
    </lineage>
</organism>
<dbReference type="Proteomes" id="UP001297600">
    <property type="component" value="Unassembled WGS sequence"/>
</dbReference>
<dbReference type="InterPro" id="IPR029066">
    <property type="entry name" value="PLP-binding_barrel"/>
</dbReference>
<feature type="binding site" evidence="5">
    <location>
        <position position="333"/>
    </location>
    <ligand>
        <name>substrate</name>
    </ligand>
</feature>
<accession>A0ABS9MR59</accession>
<dbReference type="GO" id="GO:0008836">
    <property type="term" value="F:diaminopimelate decarboxylase activity"/>
    <property type="evidence" value="ECO:0007669"/>
    <property type="project" value="UniProtKB-EC"/>
</dbReference>
<dbReference type="Gene3D" id="2.40.37.10">
    <property type="entry name" value="Lyase, Ornithine Decarboxylase, Chain A, domain 1"/>
    <property type="match status" value="1"/>
</dbReference>
<evidence type="ECO:0000256" key="5">
    <source>
        <dbReference type="HAMAP-Rule" id="MF_02120"/>
    </source>
</evidence>
<feature type="modified residue" description="N6-(pyridoxal phosphate)lysine" evidence="5">
    <location>
        <position position="74"/>
    </location>
</feature>
<keyword evidence="4 5" id="KW-0456">Lyase</keyword>
<dbReference type="PANTHER" id="PTHR43727:SF2">
    <property type="entry name" value="GROUP IV DECARBOXYLASE"/>
    <property type="match status" value="1"/>
</dbReference>
<comment type="subunit">
    <text evidence="5">Homodimer.</text>
</comment>
<reference evidence="9 10" key="1">
    <citation type="submission" date="2022-02" db="EMBL/GenBank/DDBJ databases">
        <title>Mesosutterella porci, a novel member of the family Sutterellaceae from pig feces.</title>
        <authorList>
            <person name="Wylensek D."/>
            <person name="Clavel T."/>
        </authorList>
    </citation>
    <scope>NUCLEOTIDE SEQUENCE [LARGE SCALE GENOMIC DNA]</scope>
    <source>
        <strain evidence="10">oilRF-744-wt-GAM-9</strain>
    </source>
</reference>
<keyword evidence="5" id="KW-0028">Amino-acid biosynthesis</keyword>
<protein>
    <recommendedName>
        <fullName evidence="5 6">Diaminopimelate decarboxylase</fullName>
        <shortName evidence="5">DAP decarboxylase</shortName>
        <shortName evidence="5">DAPDC</shortName>
        <ecNumber evidence="5 6">4.1.1.20</ecNumber>
    </recommendedName>
</protein>
<dbReference type="NCBIfam" id="TIGR01048">
    <property type="entry name" value="lysA"/>
    <property type="match status" value="1"/>
</dbReference>
<dbReference type="CDD" id="cd06828">
    <property type="entry name" value="PLPDE_III_DapDC"/>
    <property type="match status" value="1"/>
</dbReference>
<evidence type="ECO:0000256" key="2">
    <source>
        <dbReference type="ARBA" id="ARBA00022793"/>
    </source>
</evidence>
<comment type="similarity">
    <text evidence="5">Belongs to the Orn/Lys/Arg decarboxylase class-II family. LysA subfamily.</text>
</comment>
<keyword evidence="2 5" id="KW-0210">Decarboxylase</keyword>
<comment type="cofactor">
    <cofactor evidence="1 5 7">
        <name>pyridoxal 5'-phosphate</name>
        <dbReference type="ChEBI" id="CHEBI:597326"/>
    </cofactor>
</comment>
<dbReference type="PRINTS" id="PR01181">
    <property type="entry name" value="DAPDCRBXLASE"/>
</dbReference>
<keyword evidence="3 5" id="KW-0663">Pyridoxal phosphate</keyword>
<name>A0ABS9MR59_9BURK</name>
<comment type="catalytic activity">
    <reaction evidence="5 7">
        <text>meso-2,6-diaminopimelate + H(+) = L-lysine + CO2</text>
        <dbReference type="Rhea" id="RHEA:15101"/>
        <dbReference type="ChEBI" id="CHEBI:15378"/>
        <dbReference type="ChEBI" id="CHEBI:16526"/>
        <dbReference type="ChEBI" id="CHEBI:32551"/>
        <dbReference type="ChEBI" id="CHEBI:57791"/>
        <dbReference type="EC" id="4.1.1.20"/>
    </reaction>
</comment>
<feature type="binding site" evidence="5">
    <location>
        <begin position="290"/>
        <end position="293"/>
    </location>
    <ligand>
        <name>pyridoxal 5'-phosphate</name>
        <dbReference type="ChEBI" id="CHEBI:597326"/>
    </ligand>
</feature>
<dbReference type="InterPro" id="IPR009006">
    <property type="entry name" value="Ala_racemase/Decarboxylase_C"/>
</dbReference>
<evidence type="ECO:0000259" key="8">
    <source>
        <dbReference type="Pfam" id="PF02784"/>
    </source>
</evidence>
<sequence length="432" mass="47374">MTDTLQTQIPSLPDGVSFAYRGDALYCEDLPVSELASRYGTPLYVYGQKAIQTAYQEYDQAFGEHPHSIMYSVKANSNLAIVNLLARLGAGFDVVSGGELLRVIAAGAEPSRVVFSGVGKTDAEITLALQKGIRCFNIESIPELEQIASIARKLGRRAPVSVRVNPNVDAKTHPYISTGLRNNKFGVAYEQTLSLYRHAAALPEIEVTGIDCHIGSQITELSPFEDAGEKILDLIAKLAEEGIALRHIDFGGGLGVRYKDETPPSRKAFIETLLGMLERRGMSRLDCLIEPGRSIVANAGILVCSVIRDKTGETKNFAVVDAAMNDMGRPMFYQAWMGVVPVKIRRGDSRCYDVVGPICESGDWLARQRMLCIRQGDLLAVTSAGAYGMSMSSNYNTRPRAAEVLVSGEQAFCIREREKPEDLWRLEHIPQP</sequence>
<evidence type="ECO:0000256" key="3">
    <source>
        <dbReference type="ARBA" id="ARBA00022898"/>
    </source>
</evidence>
<dbReference type="HAMAP" id="MF_02120">
    <property type="entry name" value="LysA"/>
    <property type="match status" value="1"/>
</dbReference>
<feature type="binding site" evidence="5">
    <location>
        <position position="293"/>
    </location>
    <ligand>
        <name>substrate</name>
    </ligand>
</feature>
<feature type="domain" description="Orn/DAP/Arg decarboxylase 2 N-terminal" evidence="8">
    <location>
        <begin position="50"/>
        <end position="297"/>
    </location>
</feature>
<evidence type="ECO:0000313" key="9">
    <source>
        <dbReference type="EMBL" id="MCG5031101.1"/>
    </source>
</evidence>
<evidence type="ECO:0000256" key="4">
    <source>
        <dbReference type="ARBA" id="ARBA00023239"/>
    </source>
</evidence>
<keyword evidence="5 7" id="KW-0457">Lysine biosynthesis</keyword>
<dbReference type="InterPro" id="IPR000183">
    <property type="entry name" value="Orn/DAP/Arg_de-COase"/>
</dbReference>
<evidence type="ECO:0000256" key="6">
    <source>
        <dbReference type="NCBIfam" id="TIGR01048"/>
    </source>
</evidence>
<dbReference type="SUPFAM" id="SSF51419">
    <property type="entry name" value="PLP-binding barrel"/>
    <property type="match status" value="1"/>
</dbReference>
<evidence type="ECO:0000256" key="1">
    <source>
        <dbReference type="ARBA" id="ARBA00001933"/>
    </source>
</evidence>
<comment type="pathway">
    <text evidence="5 7">Amino-acid biosynthesis; L-lysine biosynthesis via DAP pathway; L-lysine from DL-2,6-diaminopimelate: step 1/1.</text>
</comment>
<comment type="function">
    <text evidence="5">Specifically catalyzes the decarboxylation of meso-diaminopimelate (meso-DAP) to L-lysine.</text>
</comment>
<dbReference type="InterPro" id="IPR002986">
    <property type="entry name" value="DAP_deCOOHase_LysA"/>
</dbReference>
<keyword evidence="10" id="KW-1185">Reference proteome</keyword>
<dbReference type="EC" id="4.1.1.20" evidence="5 6"/>
<dbReference type="Pfam" id="PF02784">
    <property type="entry name" value="Orn_Arg_deC_N"/>
    <property type="match status" value="1"/>
</dbReference>
<feature type="binding site" evidence="5">
    <location>
        <position position="253"/>
    </location>
    <ligand>
        <name>pyridoxal 5'-phosphate</name>
        <dbReference type="ChEBI" id="CHEBI:597326"/>
    </ligand>
</feature>
<feature type="binding site" evidence="5">
    <location>
        <position position="387"/>
    </location>
    <ligand>
        <name>substrate</name>
    </ligand>
</feature>